<evidence type="ECO:0000313" key="2">
    <source>
        <dbReference type="EMBL" id="KRG28942.1"/>
    </source>
</evidence>
<dbReference type="PANTHER" id="PTHR43546">
    <property type="entry name" value="UPF0173 METAL-DEPENDENT HYDROLASE MJ1163-RELATED"/>
    <property type="match status" value="1"/>
</dbReference>
<protein>
    <submittedName>
        <fullName evidence="2">MBL fold metallo-hydrolase</fullName>
    </submittedName>
</protein>
<dbReference type="SUPFAM" id="SSF56281">
    <property type="entry name" value="Metallo-hydrolase/oxidoreductase"/>
    <property type="match status" value="1"/>
</dbReference>
<proteinExistence type="predicted"/>
<dbReference type="PANTHER" id="PTHR43546:SF3">
    <property type="entry name" value="UPF0173 METAL-DEPENDENT HYDROLASE MJ1163"/>
    <property type="match status" value="1"/>
</dbReference>
<reference evidence="2" key="1">
    <citation type="submission" date="2015-10" db="EMBL/GenBank/DDBJ databases">
        <title>Draft genome sequence of Salegentibacter mishustinae KCTC 12263.</title>
        <authorList>
            <person name="Lin W."/>
            <person name="Zheng Q."/>
        </authorList>
    </citation>
    <scope>NUCLEOTIDE SEQUENCE [LARGE SCALE GENOMIC DNA]</scope>
    <source>
        <strain evidence="2">KCTC 12263</strain>
    </source>
</reference>
<dbReference type="AlphaFoldDB" id="A0A0Q9ZHV0"/>
<feature type="compositionally biased region" description="Basic and acidic residues" evidence="1">
    <location>
        <begin position="21"/>
        <end position="34"/>
    </location>
</feature>
<dbReference type="InterPro" id="IPR050114">
    <property type="entry name" value="UPF0173_UPF0282_UlaG_hydrolase"/>
</dbReference>
<accession>A0A0Q9ZHV0</accession>
<organism evidence="2 3">
    <name type="scientific">Salegentibacter mishustinae</name>
    <dbReference type="NCBI Taxonomy" id="270918"/>
    <lineage>
        <taxon>Bacteria</taxon>
        <taxon>Pseudomonadati</taxon>
        <taxon>Bacteroidota</taxon>
        <taxon>Flavobacteriia</taxon>
        <taxon>Flavobacteriales</taxon>
        <taxon>Flavobacteriaceae</taxon>
        <taxon>Salegentibacter</taxon>
    </lineage>
</organism>
<name>A0A0Q9ZHV0_9FLAO</name>
<keyword evidence="3" id="KW-1185">Reference proteome</keyword>
<dbReference type="STRING" id="270918.APR42_03150"/>
<dbReference type="Proteomes" id="UP000051643">
    <property type="component" value="Unassembled WGS sequence"/>
</dbReference>
<dbReference type="RefSeq" id="WP_057481416.1">
    <property type="nucleotide sequence ID" value="NZ_BMWR01000003.1"/>
</dbReference>
<dbReference type="Pfam" id="PF13483">
    <property type="entry name" value="Lactamase_B_3"/>
    <property type="match status" value="1"/>
</dbReference>
<keyword evidence="2" id="KW-0378">Hydrolase</keyword>
<comment type="caution">
    <text evidence="2">The sequence shown here is derived from an EMBL/GenBank/DDBJ whole genome shotgun (WGS) entry which is preliminary data.</text>
</comment>
<sequence length="269" mass="29931">MKYLLTLLAVGILFTGCKNENKENEDTEAKKENTSEVAQNETAADTASIDIQPISHATAVINWGDATFYLDPVGGAEAFEGMEKPDFILITDIHGDHMSAETLQAMDLEGVHVIVPQAVKEQLPEELNSVLRTLDNGATTKVMDFYIEAIPMYNLPEDPNAFHTKGRGNGYVVERNGQRLYIAGDTEDIPEMRNMEDIDIALVPMNLPYTMTVEDAADGVLAFAPKKVIPFHFRGKDGFADVEKFKTLVNEGNQDIEVEMLEWYPDRAE</sequence>
<dbReference type="GO" id="GO:0016787">
    <property type="term" value="F:hydrolase activity"/>
    <property type="evidence" value="ECO:0007669"/>
    <property type="project" value="UniProtKB-KW"/>
</dbReference>
<evidence type="ECO:0000256" key="1">
    <source>
        <dbReference type="SAM" id="MobiDB-lite"/>
    </source>
</evidence>
<dbReference type="PROSITE" id="PS51257">
    <property type="entry name" value="PROKAR_LIPOPROTEIN"/>
    <property type="match status" value="1"/>
</dbReference>
<feature type="region of interest" description="Disordered" evidence="1">
    <location>
        <begin position="21"/>
        <end position="43"/>
    </location>
</feature>
<evidence type="ECO:0000313" key="3">
    <source>
        <dbReference type="Proteomes" id="UP000051643"/>
    </source>
</evidence>
<dbReference type="InterPro" id="IPR036866">
    <property type="entry name" value="RibonucZ/Hydroxyglut_hydro"/>
</dbReference>
<dbReference type="OrthoDB" id="9789133at2"/>
<dbReference type="Gene3D" id="3.60.15.10">
    <property type="entry name" value="Ribonuclease Z/Hydroxyacylglutathione hydrolase-like"/>
    <property type="match status" value="1"/>
</dbReference>
<gene>
    <name evidence="2" type="ORF">APR42_03150</name>
</gene>
<dbReference type="EMBL" id="LKTP01000012">
    <property type="protein sequence ID" value="KRG28942.1"/>
    <property type="molecule type" value="Genomic_DNA"/>
</dbReference>